<comment type="catalytic activity">
    <reaction evidence="3">
        <text>O-phospho-D-serine + H2O = D-serine + phosphate</text>
        <dbReference type="Rhea" id="RHEA:24873"/>
        <dbReference type="ChEBI" id="CHEBI:15377"/>
        <dbReference type="ChEBI" id="CHEBI:35247"/>
        <dbReference type="ChEBI" id="CHEBI:43474"/>
        <dbReference type="ChEBI" id="CHEBI:58680"/>
        <dbReference type="EC" id="3.1.3.3"/>
    </reaction>
</comment>
<evidence type="ECO:0000256" key="3">
    <source>
        <dbReference type="HAMAP-Rule" id="MF_02240"/>
    </source>
</evidence>
<comment type="pathway">
    <text evidence="3">Amino-acid biosynthesis; L-serine biosynthesis; L-serine from 3-phospho-D-glycerate: step 3/3.</text>
</comment>
<comment type="cofactor">
    <cofactor evidence="3">
        <name>Mg(2+)</name>
        <dbReference type="ChEBI" id="CHEBI:18420"/>
    </cofactor>
    <cofactor evidence="3">
        <name>Co(2+)</name>
        <dbReference type="ChEBI" id="CHEBI:48828"/>
    </cofactor>
</comment>
<protein>
    <recommendedName>
        <fullName evidence="3">Phosphoserine phosphatase</fullName>
        <shortName evidence="3">PSP</shortName>
        <ecNumber evidence="3">3.1.3.3</ecNumber>
    </recommendedName>
</protein>
<dbReference type="GO" id="GO:0036424">
    <property type="term" value="F:L-phosphoserine phosphatase activity"/>
    <property type="evidence" value="ECO:0007669"/>
    <property type="project" value="UniProtKB-UniRule"/>
</dbReference>
<dbReference type="InterPro" id="IPR023214">
    <property type="entry name" value="HAD_sf"/>
</dbReference>
<keyword evidence="1 3" id="KW-0378">Hydrolase</keyword>
<evidence type="ECO:0000313" key="5">
    <source>
        <dbReference type="Proteomes" id="UP000033166"/>
    </source>
</evidence>
<dbReference type="InterPro" id="IPR044266">
    <property type="entry name" value="PSP_YsaA"/>
</dbReference>
<dbReference type="KEGG" id="lpk:LACPI_0945"/>
<evidence type="ECO:0000256" key="2">
    <source>
        <dbReference type="ARBA" id="ARBA00022842"/>
    </source>
</evidence>
<sequence length="266" mass="30515">MTVTALIFDLDNTLLSSDHADRMALERLTSFLRTNHPHLSVDEFETCLKAEALALFESYDFYDFTVMIGISPIEGLWGKFNDETLRFPELDRHIRLYREKVWLRTLAALGIFDRRMAKVLELMYIAIRIETVLVYEDTFEVLDQLYEAYPLLLLTNDAPALQQLKLRKVPKLRKYFKRIISSGDFGQAKPAPALFDFALSRLQADKQTTLMVGDNLLTDVLGANATGIRSVWLNRRNETLVAGINPDFIVHSLTDVLAIVEDENKR</sequence>
<dbReference type="InterPro" id="IPR006439">
    <property type="entry name" value="HAD-SF_hydro_IA"/>
</dbReference>
<name>A0A0D6DW06_9LACT</name>
<dbReference type="Pfam" id="PF00702">
    <property type="entry name" value="Hydrolase"/>
    <property type="match status" value="1"/>
</dbReference>
<dbReference type="RefSeq" id="WP_047915330.1">
    <property type="nucleotide sequence ID" value="NZ_LN774769.1"/>
</dbReference>
<dbReference type="SUPFAM" id="SSF56784">
    <property type="entry name" value="HAD-like"/>
    <property type="match status" value="1"/>
</dbReference>
<dbReference type="HAMAP" id="MF_02240">
    <property type="entry name" value="PSP"/>
    <property type="match status" value="1"/>
</dbReference>
<proteinExistence type="inferred from homology"/>
<dbReference type="GO" id="GO:0006564">
    <property type="term" value="P:L-serine biosynthetic process"/>
    <property type="evidence" value="ECO:0007669"/>
    <property type="project" value="UniProtKB-UniRule"/>
</dbReference>
<dbReference type="AlphaFoldDB" id="A0A0D6DW06"/>
<keyword evidence="3" id="KW-0718">Serine biosynthesis</keyword>
<comment type="similarity">
    <text evidence="3">Belongs to the HAD-like hydrolase superfamily.</text>
</comment>
<evidence type="ECO:0000313" key="4">
    <source>
        <dbReference type="EMBL" id="CEN28145.1"/>
    </source>
</evidence>
<dbReference type="STRING" id="1364.LP2241_20509"/>
<dbReference type="PANTHER" id="PTHR46470:SF3">
    <property type="entry name" value="N-ACYLNEURAMINATE-9-PHOSPHATASE"/>
    <property type="match status" value="1"/>
</dbReference>
<dbReference type="InterPro" id="IPR051400">
    <property type="entry name" value="HAD-like_hydrolase"/>
</dbReference>
<comment type="catalytic activity">
    <reaction evidence="3">
        <text>O-phospho-L-serine + H2O = L-serine + phosphate</text>
        <dbReference type="Rhea" id="RHEA:21208"/>
        <dbReference type="ChEBI" id="CHEBI:15377"/>
        <dbReference type="ChEBI" id="CHEBI:33384"/>
        <dbReference type="ChEBI" id="CHEBI:43474"/>
        <dbReference type="ChEBI" id="CHEBI:57524"/>
        <dbReference type="EC" id="3.1.3.3"/>
    </reaction>
</comment>
<keyword evidence="3" id="KW-0028">Amino-acid biosynthesis</keyword>
<gene>
    <name evidence="4" type="primary">ysaA</name>
    <name evidence="4" type="ORF">LACPI_0945</name>
</gene>
<dbReference type="HOGENOM" id="CLU_045011_8_1_9"/>
<comment type="function">
    <text evidence="3">Catalyzes the last step of the phosphorylated serine biosynthetic pathway, i.e. dephosphorylation of O-phospho-L-serine to form L-serine.</text>
</comment>
<dbReference type="Gene3D" id="1.20.120.1600">
    <property type="match status" value="1"/>
</dbReference>
<keyword evidence="2 3" id="KW-0460">Magnesium</keyword>
<dbReference type="Gene3D" id="3.40.50.1000">
    <property type="entry name" value="HAD superfamily/HAD-like"/>
    <property type="match status" value="1"/>
</dbReference>
<dbReference type="Proteomes" id="UP000033166">
    <property type="component" value="Chromosome I"/>
</dbReference>
<reference evidence="5" key="1">
    <citation type="submission" date="2015-01" db="EMBL/GenBank/DDBJ databases">
        <authorList>
            <person name="Andreevskaya M."/>
        </authorList>
    </citation>
    <scope>NUCLEOTIDE SEQUENCE [LARGE SCALE GENOMIC DNA]</scope>
    <source>
        <strain evidence="5">MKFS47</strain>
    </source>
</reference>
<dbReference type="SFLD" id="SFLDS00003">
    <property type="entry name" value="Haloacid_Dehalogenase"/>
    <property type="match status" value="1"/>
</dbReference>
<organism evidence="4 5">
    <name type="scientific">Pseudolactococcus piscium MKFS47</name>
    <dbReference type="NCBI Taxonomy" id="297352"/>
    <lineage>
        <taxon>Bacteria</taxon>
        <taxon>Bacillati</taxon>
        <taxon>Bacillota</taxon>
        <taxon>Bacilli</taxon>
        <taxon>Lactobacillales</taxon>
        <taxon>Streptococcaceae</taxon>
        <taxon>Pseudolactococcus</taxon>
    </lineage>
</organism>
<dbReference type="PANTHER" id="PTHR46470">
    <property type="entry name" value="N-ACYLNEURAMINATE-9-PHOSPHATASE"/>
    <property type="match status" value="1"/>
</dbReference>
<dbReference type="NCBIfam" id="TIGR01549">
    <property type="entry name" value="HAD-SF-IA-v1"/>
    <property type="match status" value="1"/>
</dbReference>
<dbReference type="SFLD" id="SFLDG01129">
    <property type="entry name" value="C1.5:_HAD__Beta-PGM__Phosphata"/>
    <property type="match status" value="1"/>
</dbReference>
<dbReference type="EC" id="3.1.3.3" evidence="3"/>
<dbReference type="InterPro" id="IPR036412">
    <property type="entry name" value="HAD-like_sf"/>
</dbReference>
<accession>A0A0D6DW06</accession>
<evidence type="ECO:0000256" key="1">
    <source>
        <dbReference type="ARBA" id="ARBA00022801"/>
    </source>
</evidence>
<keyword evidence="3" id="KW-0170">Cobalt</keyword>
<dbReference type="EMBL" id="LN774769">
    <property type="protein sequence ID" value="CEN28145.1"/>
    <property type="molecule type" value="Genomic_DNA"/>
</dbReference>